<dbReference type="RefSeq" id="WP_136402584.1">
    <property type="nucleotide sequence ID" value="NZ_SSNZ01000002.1"/>
</dbReference>
<reference evidence="1 2" key="1">
    <citation type="submission" date="2019-04" db="EMBL/GenBank/DDBJ databases">
        <title>Flavobacterium sp. nov. isolated from construction timber.</title>
        <authorList>
            <person name="Lin S.-Y."/>
            <person name="Chang C.-T."/>
            <person name="Young C.-C."/>
        </authorList>
    </citation>
    <scope>NUCLEOTIDE SEQUENCE [LARGE SCALE GENOMIC DNA]</scope>
    <source>
        <strain evidence="1 2">CC-CTC003</strain>
    </source>
</reference>
<gene>
    <name evidence="1" type="ORF">E6C50_07500</name>
</gene>
<dbReference type="Proteomes" id="UP000307507">
    <property type="component" value="Unassembled WGS sequence"/>
</dbReference>
<proteinExistence type="predicted"/>
<accession>A0A4V3W8K2</accession>
<evidence type="ECO:0000313" key="1">
    <source>
        <dbReference type="EMBL" id="THF51600.1"/>
    </source>
</evidence>
<comment type="caution">
    <text evidence="1">The sequence shown here is derived from an EMBL/GenBank/DDBJ whole genome shotgun (WGS) entry which is preliminary data.</text>
</comment>
<dbReference type="EMBL" id="SSNZ01000002">
    <property type="protein sequence ID" value="THF51600.1"/>
    <property type="molecule type" value="Genomic_DNA"/>
</dbReference>
<name>A0A4V3W8K2_9FLAO</name>
<sequence>MKLNKTTTTFYLIAPANFASGGPLLMHQLASKLIGMGFKAKMMYIGQQSYINPVHEFYKRFKIPYTNIITDIPENIAIFPEIYTGMIYHYKKIHKVIWWLSVDFFLAAIRPKPFSLRRFLGLKPTVYHYDFKKEPLLSHWVQSHYARHFLESKSVTDIYNLSDYLDAIFIDKLKERSFTNQNKKNRIVYNPKKGFSDMLELIRKAPYIDWFPIENITPSQVRQLLLSAKIYIDFGNHPGKDRIPREAAMCGCIIVTNRKGSANFAEDIPIPDKFKIDFIPGKERDVIDLLENCFTAYEKEVRHFDSYRKKIEQEEAVFNNDLSKIMTTFFD</sequence>
<dbReference type="OrthoDB" id="6400528at2"/>
<keyword evidence="2" id="KW-1185">Reference proteome</keyword>
<evidence type="ECO:0000313" key="2">
    <source>
        <dbReference type="Proteomes" id="UP000307507"/>
    </source>
</evidence>
<dbReference type="AlphaFoldDB" id="A0A4V3W8K2"/>
<organism evidence="1 2">
    <name type="scientific">Flavobacterium supellecticarium</name>
    <dbReference type="NCBI Taxonomy" id="2565924"/>
    <lineage>
        <taxon>Bacteria</taxon>
        <taxon>Pseudomonadati</taxon>
        <taxon>Bacteroidota</taxon>
        <taxon>Flavobacteriia</taxon>
        <taxon>Flavobacteriales</taxon>
        <taxon>Flavobacteriaceae</taxon>
        <taxon>Flavobacterium</taxon>
    </lineage>
</organism>
<protein>
    <submittedName>
        <fullName evidence="1">Uncharacterized protein</fullName>
    </submittedName>
</protein>